<keyword evidence="9 11" id="KW-0934">Plastid</keyword>
<dbReference type="SUPFAM" id="SSF51344">
    <property type="entry name" value="Epsilon subunit of F1F0-ATP synthase N-terminal domain"/>
    <property type="match status" value="1"/>
</dbReference>
<comment type="similarity">
    <text evidence="2 8 9">Belongs to the ATPase epsilon chain family.</text>
</comment>
<dbReference type="GO" id="GO:0045259">
    <property type="term" value="C:proton-transporting ATP synthase complex"/>
    <property type="evidence" value="ECO:0007669"/>
    <property type="project" value="UniProtKB-KW"/>
</dbReference>
<dbReference type="InterPro" id="IPR020546">
    <property type="entry name" value="ATP_synth_F1_dsu/esu_N"/>
</dbReference>
<comment type="function">
    <text evidence="8 9">Produces ATP from ADP in the presence of a proton gradient across the membrane.</text>
</comment>
<dbReference type="Pfam" id="PF02823">
    <property type="entry name" value="ATP-synt_DE_N"/>
    <property type="match status" value="1"/>
</dbReference>
<evidence type="ECO:0000256" key="5">
    <source>
        <dbReference type="ARBA" id="ARBA00023136"/>
    </source>
</evidence>
<evidence type="ECO:0000256" key="3">
    <source>
        <dbReference type="ARBA" id="ARBA00022448"/>
    </source>
</evidence>
<dbReference type="PANTHER" id="PTHR13822">
    <property type="entry name" value="ATP SYNTHASE DELTA/EPSILON CHAIN"/>
    <property type="match status" value="1"/>
</dbReference>
<dbReference type="NCBIfam" id="TIGR01216">
    <property type="entry name" value="ATP_synt_epsi"/>
    <property type="match status" value="1"/>
</dbReference>
<keyword evidence="11" id="KW-0150">Chloroplast</keyword>
<dbReference type="HAMAP" id="MF_00530">
    <property type="entry name" value="ATP_synth_epsil_bac"/>
    <property type="match status" value="1"/>
</dbReference>
<keyword evidence="3 8" id="KW-0813">Transport</keyword>
<evidence type="ECO:0000256" key="1">
    <source>
        <dbReference type="ARBA" id="ARBA00004170"/>
    </source>
</evidence>
<accession>A0A088CI55</accession>
<name>A0A088CI55_9VIRI</name>
<evidence type="ECO:0000256" key="2">
    <source>
        <dbReference type="ARBA" id="ARBA00005712"/>
    </source>
</evidence>
<dbReference type="GO" id="GO:0005524">
    <property type="term" value="F:ATP binding"/>
    <property type="evidence" value="ECO:0007669"/>
    <property type="project" value="UniProtKB-UniRule"/>
</dbReference>
<keyword evidence="7 8" id="KW-0066">ATP synthesis</keyword>
<dbReference type="PANTHER" id="PTHR13822:SF10">
    <property type="entry name" value="ATP SYNTHASE EPSILON CHAIN, CHLOROPLASTIC"/>
    <property type="match status" value="1"/>
</dbReference>
<evidence type="ECO:0000313" key="11">
    <source>
        <dbReference type="EMBL" id="AID67418.1"/>
    </source>
</evidence>
<dbReference type="Gene3D" id="2.60.15.10">
    <property type="entry name" value="F0F1 ATP synthase delta/epsilon subunit, N-terminal"/>
    <property type="match status" value="1"/>
</dbReference>
<evidence type="ECO:0000256" key="6">
    <source>
        <dbReference type="ARBA" id="ARBA00023196"/>
    </source>
</evidence>
<dbReference type="InterPro" id="IPR036771">
    <property type="entry name" value="ATPsynth_dsu/esu_N"/>
</dbReference>
<reference evidence="11" key="1">
    <citation type="journal article" date="2014" name="BMC Genomics">
        <title>Six newly sequenced chloroplast genomes from prasinophyte green algae provide insights into the relationships among prasinophyte lineages and the diversity of streamlined genome architecture in picoplanktonic species.</title>
        <authorList>
            <person name="Lemieux C."/>
            <person name="Otis C."/>
            <person name="Turmel M."/>
        </authorList>
    </citation>
    <scope>NUCLEOTIDE SEQUENCE</scope>
</reference>
<dbReference type="CDD" id="cd12152">
    <property type="entry name" value="F1-ATPase_delta"/>
    <property type="match status" value="1"/>
</dbReference>
<protein>
    <recommendedName>
        <fullName evidence="8 9">ATP synthase epsilon chain, chloroplastic</fullName>
    </recommendedName>
    <alternativeName>
        <fullName evidence="8">ATP synthase F1 sector epsilon subunit</fullName>
    </alternativeName>
    <alternativeName>
        <fullName evidence="8">F-ATPase epsilon subunit</fullName>
    </alternativeName>
</protein>
<evidence type="ECO:0000256" key="8">
    <source>
        <dbReference type="HAMAP-Rule" id="MF_00530"/>
    </source>
</evidence>
<geneLocation type="chloroplast" evidence="11"/>
<evidence type="ECO:0000256" key="9">
    <source>
        <dbReference type="RuleBase" id="RU003655"/>
    </source>
</evidence>
<evidence type="ECO:0000256" key="4">
    <source>
        <dbReference type="ARBA" id="ARBA00023065"/>
    </source>
</evidence>
<feature type="domain" description="ATP synthase F1 complex delta/epsilon subunit N-terminal" evidence="10">
    <location>
        <begin position="3"/>
        <end position="81"/>
    </location>
</feature>
<keyword evidence="8 9" id="KW-0793">Thylakoid</keyword>
<dbReference type="InterPro" id="IPR001469">
    <property type="entry name" value="ATP_synth_F1_dsu/esu"/>
</dbReference>
<gene>
    <name evidence="8 11" type="primary">atpE</name>
</gene>
<dbReference type="GO" id="GO:0009535">
    <property type="term" value="C:chloroplast thylakoid membrane"/>
    <property type="evidence" value="ECO:0007669"/>
    <property type="project" value="UniProtKB-SubCell"/>
</dbReference>
<dbReference type="GO" id="GO:0046933">
    <property type="term" value="F:proton-transporting ATP synthase activity, rotational mechanism"/>
    <property type="evidence" value="ECO:0007669"/>
    <property type="project" value="UniProtKB-UniRule"/>
</dbReference>
<proteinExistence type="inferred from homology"/>
<keyword evidence="4 8" id="KW-0406">Ion transport</keyword>
<dbReference type="EMBL" id="KJ746597">
    <property type="protein sequence ID" value="AID67418.1"/>
    <property type="molecule type" value="Genomic_DNA"/>
</dbReference>
<keyword evidence="8 9" id="KW-0375">Hydrogen ion transport</keyword>
<comment type="subunit">
    <text evidence="8 9">F-type ATPases have 2 components, CF(1) - the catalytic core - and CF(0) - the membrane proton channel. CF(1) has five subunits: alpha(3), beta(3), gamma(1), delta(1), epsilon(1). CF(0) has three main subunits: a, b and c.</text>
</comment>
<keyword evidence="6 8" id="KW-0139">CF(1)</keyword>
<comment type="subcellular location">
    <subcellularLocation>
        <location evidence="1">Membrane</location>
        <topology evidence="1">Peripheral membrane protein</topology>
    </subcellularLocation>
    <subcellularLocation>
        <location evidence="8">Plastid</location>
        <location evidence="8">Chloroplast thylakoid membrane</location>
        <topology evidence="8">Peripheral membrane protein</topology>
    </subcellularLocation>
</comment>
<evidence type="ECO:0000259" key="10">
    <source>
        <dbReference type="Pfam" id="PF02823"/>
    </source>
</evidence>
<organism evidence="11">
    <name type="scientific">Prasinococcus sp. CCMP1194</name>
    <dbReference type="NCBI Taxonomy" id="110672"/>
    <lineage>
        <taxon>Eukaryota</taxon>
        <taxon>Viridiplantae</taxon>
        <taxon>Prasinodermophyta</taxon>
        <taxon>Palmophyllophyceae</taxon>
        <taxon>Prasinococcales</taxon>
        <taxon>Prasinococcaceae</taxon>
        <taxon>Prasinococcus</taxon>
    </lineage>
</organism>
<dbReference type="AlphaFoldDB" id="A0A088CI55"/>
<evidence type="ECO:0000256" key="7">
    <source>
        <dbReference type="ARBA" id="ARBA00023310"/>
    </source>
</evidence>
<sequence length="131" mass="14670">MNLSLQVMTPNKIVLTREATELILPTTTGQIGILQNHTPLLSALDTGILKVFYQNEWSYLAVFGGFVMIEENDVTVIVNDAFTKEEVDPTLIETEFNEACKALEEAKSQKEKIESSVILKRAKVKLELSKI</sequence>
<keyword evidence="5 8" id="KW-0472">Membrane</keyword>